<evidence type="ECO:0000256" key="1">
    <source>
        <dbReference type="SAM" id="MobiDB-lite"/>
    </source>
</evidence>
<protein>
    <submittedName>
        <fullName evidence="2">Uncharacterized protein</fullName>
    </submittedName>
</protein>
<accession>A0A1B6IF27</accession>
<evidence type="ECO:0000313" key="2">
    <source>
        <dbReference type="EMBL" id="JAS85521.1"/>
    </source>
</evidence>
<feature type="non-terminal residue" evidence="2">
    <location>
        <position position="125"/>
    </location>
</feature>
<proteinExistence type="predicted"/>
<dbReference type="AlphaFoldDB" id="A0A1B6IF27"/>
<organism evidence="2">
    <name type="scientific">Homalodisca liturata</name>
    <dbReference type="NCBI Taxonomy" id="320908"/>
    <lineage>
        <taxon>Eukaryota</taxon>
        <taxon>Metazoa</taxon>
        <taxon>Ecdysozoa</taxon>
        <taxon>Arthropoda</taxon>
        <taxon>Hexapoda</taxon>
        <taxon>Insecta</taxon>
        <taxon>Pterygota</taxon>
        <taxon>Neoptera</taxon>
        <taxon>Paraneoptera</taxon>
        <taxon>Hemiptera</taxon>
        <taxon>Auchenorrhyncha</taxon>
        <taxon>Membracoidea</taxon>
        <taxon>Cicadellidae</taxon>
        <taxon>Cicadellinae</taxon>
        <taxon>Proconiini</taxon>
        <taxon>Homalodisca</taxon>
    </lineage>
</organism>
<reference evidence="2" key="1">
    <citation type="submission" date="2015-11" db="EMBL/GenBank/DDBJ databases">
        <title>De novo transcriptome assembly of four potential Pierce s Disease insect vectors from Arizona vineyards.</title>
        <authorList>
            <person name="Tassone E.E."/>
        </authorList>
    </citation>
    <scope>NUCLEOTIDE SEQUENCE</scope>
</reference>
<dbReference type="EMBL" id="GECU01022185">
    <property type="protein sequence ID" value="JAS85521.1"/>
    <property type="molecule type" value="Transcribed_RNA"/>
</dbReference>
<sequence length="125" mass="14197">KVRDEPVGSEEVGDRILTPENKEEDQPRTKESPEEQHQSVTSTASQEEPVVPTLLNHKPTQNRKRLIHKFFYRDSNYVKRSEMRTIESETSVNQYKLRTAAVECVAEVGNKGDGNGHALNSTECE</sequence>
<feature type="non-terminal residue" evidence="2">
    <location>
        <position position="1"/>
    </location>
</feature>
<feature type="region of interest" description="Disordered" evidence="1">
    <location>
        <begin position="1"/>
        <end position="60"/>
    </location>
</feature>
<gene>
    <name evidence="2" type="ORF">g.9247</name>
</gene>
<feature type="compositionally biased region" description="Basic and acidic residues" evidence="1">
    <location>
        <begin position="20"/>
        <end position="37"/>
    </location>
</feature>
<name>A0A1B6IF27_9HEMI</name>